<dbReference type="InterPro" id="IPR007499">
    <property type="entry name" value="ERF_bacteria_virus"/>
</dbReference>
<evidence type="ECO:0008006" key="3">
    <source>
        <dbReference type="Google" id="ProtNLM"/>
    </source>
</evidence>
<feature type="region of interest" description="Disordered" evidence="1">
    <location>
        <begin position="172"/>
        <end position="211"/>
    </location>
</feature>
<dbReference type="EMBL" id="LAZR01031972">
    <property type="protein sequence ID" value="KKL52223.1"/>
    <property type="molecule type" value="Genomic_DNA"/>
</dbReference>
<evidence type="ECO:0000256" key="1">
    <source>
        <dbReference type="SAM" id="MobiDB-lite"/>
    </source>
</evidence>
<accession>A0A0F9CS06</accession>
<protein>
    <recommendedName>
        <fullName evidence="3">ERF family protein</fullName>
    </recommendedName>
</protein>
<evidence type="ECO:0000313" key="2">
    <source>
        <dbReference type="EMBL" id="KKL52223.1"/>
    </source>
</evidence>
<proteinExistence type="predicted"/>
<comment type="caution">
    <text evidence="2">The sequence shown here is derived from an EMBL/GenBank/DDBJ whole genome shotgun (WGS) entry which is preliminary data.</text>
</comment>
<organism evidence="2">
    <name type="scientific">marine sediment metagenome</name>
    <dbReference type="NCBI Taxonomy" id="412755"/>
    <lineage>
        <taxon>unclassified sequences</taxon>
        <taxon>metagenomes</taxon>
        <taxon>ecological metagenomes</taxon>
    </lineage>
</organism>
<dbReference type="Pfam" id="PF04404">
    <property type="entry name" value="ERF"/>
    <property type="match status" value="1"/>
</dbReference>
<name>A0A0F9CS06_9ZZZZ</name>
<feature type="compositionally biased region" description="Basic and acidic residues" evidence="1">
    <location>
        <begin position="177"/>
        <end position="211"/>
    </location>
</feature>
<reference evidence="2" key="1">
    <citation type="journal article" date="2015" name="Nature">
        <title>Complex archaea that bridge the gap between prokaryotes and eukaryotes.</title>
        <authorList>
            <person name="Spang A."/>
            <person name="Saw J.H."/>
            <person name="Jorgensen S.L."/>
            <person name="Zaremba-Niedzwiedzka K."/>
            <person name="Martijn J."/>
            <person name="Lind A.E."/>
            <person name="van Eijk R."/>
            <person name="Schleper C."/>
            <person name="Guy L."/>
            <person name="Ettema T.J."/>
        </authorList>
    </citation>
    <scope>NUCLEOTIDE SEQUENCE</scope>
</reference>
<gene>
    <name evidence="2" type="ORF">LCGC14_2287630</name>
</gene>
<dbReference type="AlphaFoldDB" id="A0A0F9CS06"/>
<sequence length="278" mass="31602">MNDEVVEEKVMQNNTSKEIGELVKALAKVQGSIKPAKRESTNPFFKAKYADLTSVWDSCRKELSQNNLVIIQTTKGNDGKVTVLTTLAHESGQWIRGEISLRPVKTDPQGYGSALTYARRYSLAAMVGIATGEDDDAEDATRGKRKEKVKTTYLGNKVKLGDEQEKKAKAIDNIGETEVKDEPRLLSEEEAQKEQNKALGQKQEHDKEWQDKTRRTWHNLVKKMYAINYFADEPSYRAWMKQELNGKISYTKLTDAERVEGIGKMVGYANKYEQEKEK</sequence>